<sequence length="84" mass="8778">MNRAGQRWQDLPAQGRAALVGVAALDVGLRAWALADLRTRPAGEVAGPKAAWAAALGVVSSAGVLPAVYLLWGRRSGRHLLPLD</sequence>
<keyword evidence="1" id="KW-1133">Transmembrane helix</keyword>
<keyword evidence="1" id="KW-0812">Transmembrane</keyword>
<proteinExistence type="predicted"/>
<organism evidence="2 3">
    <name type="scientific">Phycicoccus duodecadis</name>
    <dbReference type="NCBI Taxonomy" id="173053"/>
    <lineage>
        <taxon>Bacteria</taxon>
        <taxon>Bacillati</taxon>
        <taxon>Actinomycetota</taxon>
        <taxon>Actinomycetes</taxon>
        <taxon>Micrococcales</taxon>
        <taxon>Intrasporangiaceae</taxon>
        <taxon>Phycicoccus</taxon>
    </lineage>
</organism>
<dbReference type="Proteomes" id="UP000233781">
    <property type="component" value="Unassembled WGS sequence"/>
</dbReference>
<evidence type="ECO:0000313" key="2">
    <source>
        <dbReference type="EMBL" id="PKW25950.1"/>
    </source>
</evidence>
<reference evidence="2 3" key="1">
    <citation type="submission" date="2017-12" db="EMBL/GenBank/DDBJ databases">
        <title>Sequencing the genomes of 1000 Actinobacteria strains.</title>
        <authorList>
            <person name="Klenk H.-P."/>
        </authorList>
    </citation>
    <scope>NUCLEOTIDE SEQUENCE [LARGE SCALE GENOMIC DNA]</scope>
    <source>
        <strain evidence="2 3">DSM 12806</strain>
    </source>
</reference>
<name>A0A2N3YGK6_9MICO</name>
<evidence type="ECO:0000313" key="3">
    <source>
        <dbReference type="Proteomes" id="UP000233781"/>
    </source>
</evidence>
<accession>A0A2N3YGK6</accession>
<dbReference type="AlphaFoldDB" id="A0A2N3YGK6"/>
<comment type="caution">
    <text evidence="2">The sequence shown here is derived from an EMBL/GenBank/DDBJ whole genome shotgun (WGS) entry which is preliminary data.</text>
</comment>
<keyword evidence="3" id="KW-1185">Reference proteome</keyword>
<dbReference type="RefSeq" id="WP_101394594.1">
    <property type="nucleotide sequence ID" value="NZ_PJNE01000001.1"/>
</dbReference>
<keyword evidence="1" id="KW-0472">Membrane</keyword>
<evidence type="ECO:0000256" key="1">
    <source>
        <dbReference type="SAM" id="Phobius"/>
    </source>
</evidence>
<evidence type="ECO:0008006" key="4">
    <source>
        <dbReference type="Google" id="ProtNLM"/>
    </source>
</evidence>
<protein>
    <recommendedName>
        <fullName evidence="4">DUF5652 domain-containing protein</fullName>
    </recommendedName>
</protein>
<gene>
    <name evidence="2" type="ORF">ATL31_0754</name>
</gene>
<dbReference type="EMBL" id="PJNE01000001">
    <property type="protein sequence ID" value="PKW25950.1"/>
    <property type="molecule type" value="Genomic_DNA"/>
</dbReference>
<feature type="transmembrane region" description="Helical" evidence="1">
    <location>
        <begin position="50"/>
        <end position="72"/>
    </location>
</feature>